<protein>
    <submittedName>
        <fullName evidence="1">DUF1697 domain-containing protein</fullName>
    </submittedName>
</protein>
<organism evidence="1 2">
    <name type="scientific">Pseudotamlana agarivorans</name>
    <dbReference type="NCBI Taxonomy" id="481183"/>
    <lineage>
        <taxon>Bacteria</taxon>
        <taxon>Pseudomonadati</taxon>
        <taxon>Bacteroidota</taxon>
        <taxon>Flavobacteriia</taxon>
        <taxon>Flavobacteriales</taxon>
        <taxon>Flavobacteriaceae</taxon>
        <taxon>Pseudotamlana</taxon>
    </lineage>
</organism>
<dbReference type="EMBL" id="JAHKPD010000007">
    <property type="protein sequence ID" value="MBU2949585.1"/>
    <property type="molecule type" value="Genomic_DNA"/>
</dbReference>
<name>A0ACC5U5T2_9FLAO</name>
<evidence type="ECO:0000313" key="1">
    <source>
        <dbReference type="EMBL" id="MBU2949585.1"/>
    </source>
</evidence>
<accession>A0ACC5U5T2</accession>
<reference evidence="1" key="1">
    <citation type="submission" date="2021-05" db="EMBL/GenBank/DDBJ databases">
        <title>Draft genomes of bacteria isolated from model marine particles.</title>
        <authorList>
            <person name="Datta M.S."/>
            <person name="Schwartzman J.A."/>
            <person name="Enke T.N."/>
            <person name="Saavedra J."/>
            <person name="Cermak N."/>
            <person name="Cordero O.X."/>
        </authorList>
    </citation>
    <scope>NUCLEOTIDE SEQUENCE</scope>
    <source>
        <strain evidence="1">I2M19</strain>
    </source>
</reference>
<evidence type="ECO:0000313" key="2">
    <source>
        <dbReference type="Proteomes" id="UP001647509"/>
    </source>
</evidence>
<proteinExistence type="predicted"/>
<gene>
    <name evidence="1" type="ORF">KO493_02610</name>
</gene>
<dbReference type="Proteomes" id="UP001647509">
    <property type="component" value="Unassembled WGS sequence"/>
</dbReference>
<keyword evidence="2" id="KW-1185">Reference proteome</keyword>
<sequence length="178" mass="20348">MNTYIAFLRGINVSGKNKIPMATLREVLTSTGLENVQTYIQSGNMVFQSSEGNLEVLEKKIHQAIKNHFTFEIPVLVKTPQLLQDFFNGCPFPQDKKENSYFMLLFEAPELALLEEVSQINVPNETFFITNDCIYFHSAVGYGKAKCNNNFFERKLKITATTRNYKTMVKLLGMSKQL</sequence>
<comment type="caution">
    <text evidence="1">The sequence shown here is derived from an EMBL/GenBank/DDBJ whole genome shotgun (WGS) entry which is preliminary data.</text>
</comment>